<name>A0A3B0YV63_9ZZZZ</name>
<gene>
    <name evidence="1" type="ORF">MNBD_GAMMA16-1557</name>
</gene>
<organism evidence="1">
    <name type="scientific">hydrothermal vent metagenome</name>
    <dbReference type="NCBI Taxonomy" id="652676"/>
    <lineage>
        <taxon>unclassified sequences</taxon>
        <taxon>metagenomes</taxon>
        <taxon>ecological metagenomes</taxon>
    </lineage>
</organism>
<dbReference type="InterPro" id="IPR036515">
    <property type="entry name" value="Transposase_17_sf"/>
</dbReference>
<dbReference type="AlphaFoldDB" id="A0A3B0YV63"/>
<dbReference type="InterPro" id="IPR010921">
    <property type="entry name" value="Trp_repressor/repl_initiator"/>
</dbReference>
<evidence type="ECO:0008006" key="2">
    <source>
        <dbReference type="Google" id="ProtNLM"/>
    </source>
</evidence>
<evidence type="ECO:0000313" key="1">
    <source>
        <dbReference type="EMBL" id="VAW84875.1"/>
    </source>
</evidence>
<dbReference type="GO" id="GO:0004803">
    <property type="term" value="F:transposase activity"/>
    <property type="evidence" value="ECO:0007669"/>
    <property type="project" value="InterPro"/>
</dbReference>
<accession>A0A3B0YV63</accession>
<dbReference type="Gene3D" id="3.30.70.1290">
    <property type="entry name" value="Transposase IS200-like"/>
    <property type="match status" value="1"/>
</dbReference>
<sequence>MGFILSDITGLKKPMARCLGGRYKAILVDKEAYLLQLSRYIHRNPIDMKQPKVRDLKEYQWSSYPAYIAKVKAPVWLCRELSYQMLGYKQRYKGYASYVAKGVDEETAQYYQRGNMAAIIGDKDFKFWVHEALLPGLEMEEKSRVIQPDITMKTIVNEIARDWYTTTSDQLTTVVKGPQKGNEARKIAMYLCQELADVKLKDIAQYFNLSHVGSVSFITHQIRKKKREDKTFSNKINDVIKSIMKKAS</sequence>
<dbReference type="Gene3D" id="1.10.1750.10">
    <property type="match status" value="1"/>
</dbReference>
<dbReference type="GO" id="GO:0006313">
    <property type="term" value="P:DNA transposition"/>
    <property type="evidence" value="ECO:0007669"/>
    <property type="project" value="InterPro"/>
</dbReference>
<proteinExistence type="predicted"/>
<dbReference type="EMBL" id="UOFO01000055">
    <property type="protein sequence ID" value="VAW84875.1"/>
    <property type="molecule type" value="Genomic_DNA"/>
</dbReference>
<dbReference type="SUPFAM" id="SSF48295">
    <property type="entry name" value="TrpR-like"/>
    <property type="match status" value="1"/>
</dbReference>
<protein>
    <recommendedName>
        <fullName evidence="2">Chromosomal replication initiator DnaA C-terminal domain-containing protein</fullName>
    </recommendedName>
</protein>
<dbReference type="GO" id="GO:0043565">
    <property type="term" value="F:sequence-specific DNA binding"/>
    <property type="evidence" value="ECO:0007669"/>
    <property type="project" value="InterPro"/>
</dbReference>
<reference evidence="1" key="1">
    <citation type="submission" date="2018-06" db="EMBL/GenBank/DDBJ databases">
        <authorList>
            <person name="Zhirakovskaya E."/>
        </authorList>
    </citation>
    <scope>NUCLEOTIDE SEQUENCE</scope>
</reference>